<dbReference type="SUPFAM" id="SSF56112">
    <property type="entry name" value="Protein kinase-like (PK-like)"/>
    <property type="match status" value="1"/>
</dbReference>
<dbReference type="SMART" id="SM00473">
    <property type="entry name" value="PAN_AP"/>
    <property type="match status" value="1"/>
</dbReference>
<comment type="catalytic activity">
    <reaction evidence="13">
        <text>L-seryl-[protein] + ATP = O-phospho-L-seryl-[protein] + ADP + H(+)</text>
        <dbReference type="Rhea" id="RHEA:17989"/>
        <dbReference type="Rhea" id="RHEA-COMP:9863"/>
        <dbReference type="Rhea" id="RHEA-COMP:11604"/>
        <dbReference type="ChEBI" id="CHEBI:15378"/>
        <dbReference type="ChEBI" id="CHEBI:29999"/>
        <dbReference type="ChEBI" id="CHEBI:30616"/>
        <dbReference type="ChEBI" id="CHEBI:83421"/>
        <dbReference type="ChEBI" id="CHEBI:456216"/>
        <dbReference type="EC" id="2.7.11.1"/>
    </reaction>
</comment>
<dbReference type="FunFam" id="3.30.200.20:FF:000195">
    <property type="entry name" value="G-type lectin S-receptor-like serine/threonine-protein kinase"/>
    <property type="match status" value="1"/>
</dbReference>
<dbReference type="SUPFAM" id="SSF51110">
    <property type="entry name" value="alpha-D-mannose-specific plant lectins"/>
    <property type="match status" value="1"/>
</dbReference>
<evidence type="ECO:0000256" key="14">
    <source>
        <dbReference type="PROSITE-ProRule" id="PRU10141"/>
    </source>
</evidence>
<dbReference type="Pfam" id="PF00954">
    <property type="entry name" value="S_locus_glycop"/>
    <property type="match status" value="1"/>
</dbReference>
<dbReference type="GO" id="GO:0016020">
    <property type="term" value="C:membrane"/>
    <property type="evidence" value="ECO:0007669"/>
    <property type="project" value="UniProtKB-SubCell"/>
</dbReference>
<evidence type="ECO:0000256" key="6">
    <source>
        <dbReference type="ARBA" id="ARBA00022741"/>
    </source>
</evidence>
<dbReference type="Pfam" id="PF01453">
    <property type="entry name" value="B_lectin"/>
    <property type="match status" value="1"/>
</dbReference>
<dbReference type="EMBL" id="JAMRDG010000001">
    <property type="protein sequence ID" value="KAJ3705174.1"/>
    <property type="molecule type" value="Genomic_DNA"/>
</dbReference>
<evidence type="ECO:0000256" key="10">
    <source>
        <dbReference type="ARBA" id="ARBA00023170"/>
    </source>
</evidence>
<feature type="domain" description="Protein kinase" evidence="15">
    <location>
        <begin position="480"/>
        <end position="573"/>
    </location>
</feature>
<dbReference type="Gene3D" id="3.30.200.20">
    <property type="entry name" value="Phosphorylase Kinase, domain 1"/>
    <property type="match status" value="1"/>
</dbReference>
<gene>
    <name evidence="18" type="ORF">LUZ61_008879</name>
</gene>
<dbReference type="InterPro" id="IPR001480">
    <property type="entry name" value="Bulb-type_lectin_dom"/>
</dbReference>
<dbReference type="SMART" id="SM00108">
    <property type="entry name" value="B_lectin"/>
    <property type="match status" value="1"/>
</dbReference>
<dbReference type="GO" id="GO:0051707">
    <property type="term" value="P:response to other organism"/>
    <property type="evidence" value="ECO:0007669"/>
    <property type="project" value="UniProtKB-ARBA"/>
</dbReference>
<evidence type="ECO:0000256" key="13">
    <source>
        <dbReference type="ARBA" id="ARBA00048679"/>
    </source>
</evidence>
<dbReference type="InterPro" id="IPR001245">
    <property type="entry name" value="Ser-Thr/Tyr_kinase_cat_dom"/>
</dbReference>
<keyword evidence="5" id="KW-0732">Signal</keyword>
<dbReference type="GO" id="GO:0005524">
    <property type="term" value="F:ATP binding"/>
    <property type="evidence" value="ECO:0007669"/>
    <property type="project" value="UniProtKB-UniRule"/>
</dbReference>
<dbReference type="PANTHER" id="PTHR32444">
    <property type="entry name" value="BULB-TYPE LECTIN DOMAIN-CONTAINING PROTEIN"/>
    <property type="match status" value="1"/>
</dbReference>
<dbReference type="InterPro" id="IPR000858">
    <property type="entry name" value="S_locus_glycoprot_dom"/>
</dbReference>
<keyword evidence="8 14" id="KW-0067">ATP-binding</keyword>
<evidence type="ECO:0000256" key="8">
    <source>
        <dbReference type="ARBA" id="ARBA00022840"/>
    </source>
</evidence>
<proteinExistence type="predicted"/>
<keyword evidence="9" id="KW-1015">Disulfide bond</keyword>
<dbReference type="PROSITE" id="PS00107">
    <property type="entry name" value="PROTEIN_KINASE_ATP"/>
    <property type="match status" value="1"/>
</dbReference>
<evidence type="ECO:0000313" key="19">
    <source>
        <dbReference type="Proteomes" id="UP001210211"/>
    </source>
</evidence>
<dbReference type="GO" id="GO:0004674">
    <property type="term" value="F:protein serine/threonine kinase activity"/>
    <property type="evidence" value="ECO:0007669"/>
    <property type="project" value="UniProtKB-KW"/>
</dbReference>
<name>A0AAD6EXX7_9POAL</name>
<evidence type="ECO:0000256" key="9">
    <source>
        <dbReference type="ARBA" id="ARBA00023157"/>
    </source>
</evidence>
<comment type="caution">
    <text evidence="18">The sequence shown here is derived from an EMBL/GenBank/DDBJ whole genome shotgun (WGS) entry which is preliminary data.</text>
</comment>
<feature type="domain" description="Bulb-type lectin" evidence="16">
    <location>
        <begin position="29"/>
        <end position="149"/>
    </location>
</feature>
<dbReference type="PANTHER" id="PTHR32444:SF183">
    <property type="entry name" value="APPLE DOMAIN-CONTAINING PROTEIN"/>
    <property type="match status" value="1"/>
</dbReference>
<dbReference type="InterPro" id="IPR036426">
    <property type="entry name" value="Bulb-type_lectin_dom_sf"/>
</dbReference>
<protein>
    <recommendedName>
        <fullName evidence="2">non-specific serine/threonine protein kinase</fullName>
        <ecNumber evidence="2">2.7.11.1</ecNumber>
    </recommendedName>
</protein>
<sequence>MQQRESIRQRKLGQDTLANFVKSSRGCPVVVKINTGVNYQEETLVSSGRVFTLGFFTAGNYQYIGIWYTKIAQQTIVWVANRDSPVTDTPGVLSISSNGSNLQLQSSSNYVLWSTSISANLVNPVAQLLDSGNFVLKENNTDSIAWQSFDHPTDTVLPGLKIGFVSGQYRNLVSWAGSDNPSSSNYTFKLDLSGFPEFSIWDGLKLFFRNGPWNGVHFSGEPQMESDGTFTFDYVSNENETYYTFYINDSSIVSRLVVNQSTLQRYVADASNSGWTLYWSVPRDQCDNYGQCGPNALCSTNTSDILNCACLTGFEPKSERDWELHDTSAGCTRQVDLNCSGDDFITVSNAKLPDTTNVTVDSTIGLEECRSSCLMNCSCTGYANYDVLNGGSGCVIWVGEIVDLRQFNGGGQDFYYRVAGSEVPENETYMQRQREILFESVRPLAPARDIAIEDGASTHGNDSSLPLFLANVISAATNNFAPENKLGEGGFGTVFKGELEGGEKIAVKRLAKFSTQGLNEFKNEVILIAKLQHVNLVRLLGCCIEGEERMLVYEYMENKSLDTIIFNGPDLRW</sequence>
<evidence type="ECO:0000256" key="2">
    <source>
        <dbReference type="ARBA" id="ARBA00012513"/>
    </source>
</evidence>
<dbReference type="InterPro" id="IPR017441">
    <property type="entry name" value="Protein_kinase_ATP_BS"/>
</dbReference>
<dbReference type="Proteomes" id="UP001210211">
    <property type="component" value="Unassembled WGS sequence"/>
</dbReference>
<comment type="catalytic activity">
    <reaction evidence="12">
        <text>L-threonyl-[protein] + ATP = O-phospho-L-threonyl-[protein] + ADP + H(+)</text>
        <dbReference type="Rhea" id="RHEA:46608"/>
        <dbReference type="Rhea" id="RHEA-COMP:11060"/>
        <dbReference type="Rhea" id="RHEA-COMP:11605"/>
        <dbReference type="ChEBI" id="CHEBI:15378"/>
        <dbReference type="ChEBI" id="CHEBI:30013"/>
        <dbReference type="ChEBI" id="CHEBI:30616"/>
        <dbReference type="ChEBI" id="CHEBI:61977"/>
        <dbReference type="ChEBI" id="CHEBI:456216"/>
        <dbReference type="EC" id="2.7.11.1"/>
    </reaction>
</comment>
<dbReference type="CDD" id="cd00028">
    <property type="entry name" value="B_lectin"/>
    <property type="match status" value="1"/>
</dbReference>
<dbReference type="InterPro" id="IPR011009">
    <property type="entry name" value="Kinase-like_dom_sf"/>
</dbReference>
<evidence type="ECO:0000256" key="11">
    <source>
        <dbReference type="ARBA" id="ARBA00023180"/>
    </source>
</evidence>
<keyword evidence="3" id="KW-0723">Serine/threonine-protein kinase</keyword>
<keyword evidence="19" id="KW-1185">Reference proteome</keyword>
<evidence type="ECO:0000256" key="5">
    <source>
        <dbReference type="ARBA" id="ARBA00022729"/>
    </source>
</evidence>
<organism evidence="18 19">
    <name type="scientific">Rhynchospora tenuis</name>
    <dbReference type="NCBI Taxonomy" id="198213"/>
    <lineage>
        <taxon>Eukaryota</taxon>
        <taxon>Viridiplantae</taxon>
        <taxon>Streptophyta</taxon>
        <taxon>Embryophyta</taxon>
        <taxon>Tracheophyta</taxon>
        <taxon>Spermatophyta</taxon>
        <taxon>Magnoliopsida</taxon>
        <taxon>Liliopsida</taxon>
        <taxon>Poales</taxon>
        <taxon>Cyperaceae</taxon>
        <taxon>Cyperoideae</taxon>
        <taxon>Rhynchosporeae</taxon>
        <taxon>Rhynchospora</taxon>
    </lineage>
</organism>
<evidence type="ECO:0000259" key="15">
    <source>
        <dbReference type="PROSITE" id="PS50011"/>
    </source>
</evidence>
<evidence type="ECO:0000256" key="4">
    <source>
        <dbReference type="ARBA" id="ARBA00022679"/>
    </source>
</evidence>
<keyword evidence="6 14" id="KW-0547">Nucleotide-binding</keyword>
<dbReference type="AlphaFoldDB" id="A0AAD6EXX7"/>
<dbReference type="Gene3D" id="2.90.10.10">
    <property type="entry name" value="Bulb-type lectin domain"/>
    <property type="match status" value="1"/>
</dbReference>
<dbReference type="PROSITE" id="PS50927">
    <property type="entry name" value="BULB_LECTIN"/>
    <property type="match status" value="1"/>
</dbReference>
<evidence type="ECO:0000259" key="17">
    <source>
        <dbReference type="PROSITE" id="PS50948"/>
    </source>
</evidence>
<evidence type="ECO:0000256" key="3">
    <source>
        <dbReference type="ARBA" id="ARBA00022527"/>
    </source>
</evidence>
<evidence type="ECO:0000259" key="16">
    <source>
        <dbReference type="PROSITE" id="PS50927"/>
    </source>
</evidence>
<dbReference type="PROSITE" id="PS50948">
    <property type="entry name" value="PAN"/>
    <property type="match status" value="1"/>
</dbReference>
<comment type="subcellular location">
    <subcellularLocation>
        <location evidence="1">Membrane</location>
        <topology evidence="1">Single-pass type I membrane protein</topology>
    </subcellularLocation>
</comment>
<dbReference type="GO" id="GO:0048544">
    <property type="term" value="P:recognition of pollen"/>
    <property type="evidence" value="ECO:0007669"/>
    <property type="project" value="InterPro"/>
</dbReference>
<keyword evidence="11" id="KW-0325">Glycoprotein</keyword>
<dbReference type="CDD" id="cd01098">
    <property type="entry name" value="PAN_AP_plant"/>
    <property type="match status" value="1"/>
</dbReference>
<feature type="domain" description="Apple" evidence="17">
    <location>
        <begin position="339"/>
        <end position="419"/>
    </location>
</feature>
<feature type="binding site" evidence="14">
    <location>
        <position position="508"/>
    </location>
    <ligand>
        <name>ATP</name>
        <dbReference type="ChEBI" id="CHEBI:30616"/>
    </ligand>
</feature>
<dbReference type="PROSITE" id="PS50011">
    <property type="entry name" value="PROTEIN_KINASE_DOM"/>
    <property type="match status" value="1"/>
</dbReference>
<evidence type="ECO:0000313" key="18">
    <source>
        <dbReference type="EMBL" id="KAJ3705174.1"/>
    </source>
</evidence>
<accession>A0AAD6EXX7</accession>
<evidence type="ECO:0000256" key="1">
    <source>
        <dbReference type="ARBA" id="ARBA00004479"/>
    </source>
</evidence>
<keyword evidence="4" id="KW-0808">Transferase</keyword>
<evidence type="ECO:0000256" key="7">
    <source>
        <dbReference type="ARBA" id="ARBA00022777"/>
    </source>
</evidence>
<dbReference type="Pfam" id="PF07714">
    <property type="entry name" value="PK_Tyr_Ser-Thr"/>
    <property type="match status" value="1"/>
</dbReference>
<keyword evidence="7" id="KW-0418">Kinase</keyword>
<dbReference type="InterPro" id="IPR003609">
    <property type="entry name" value="Pan_app"/>
</dbReference>
<keyword evidence="10" id="KW-0675">Receptor</keyword>
<dbReference type="EC" id="2.7.11.1" evidence="2"/>
<dbReference type="InterPro" id="IPR000719">
    <property type="entry name" value="Prot_kinase_dom"/>
</dbReference>
<evidence type="ECO:0000256" key="12">
    <source>
        <dbReference type="ARBA" id="ARBA00047899"/>
    </source>
</evidence>
<dbReference type="Pfam" id="PF08276">
    <property type="entry name" value="PAN_2"/>
    <property type="match status" value="1"/>
</dbReference>
<reference evidence="18 19" key="1">
    <citation type="journal article" date="2022" name="Cell">
        <title>Repeat-based holocentromeres influence genome architecture and karyotype evolution.</title>
        <authorList>
            <person name="Hofstatter P.G."/>
            <person name="Thangavel G."/>
            <person name="Lux T."/>
            <person name="Neumann P."/>
            <person name="Vondrak T."/>
            <person name="Novak P."/>
            <person name="Zhang M."/>
            <person name="Costa L."/>
            <person name="Castellani M."/>
            <person name="Scott A."/>
            <person name="Toegelov H."/>
            <person name="Fuchs J."/>
            <person name="Mata-Sucre Y."/>
            <person name="Dias Y."/>
            <person name="Vanzela A.L.L."/>
            <person name="Huettel B."/>
            <person name="Almeida C.C.S."/>
            <person name="Simkova H."/>
            <person name="Souza G."/>
            <person name="Pedrosa-Harand A."/>
            <person name="Macas J."/>
            <person name="Mayer K.F.X."/>
            <person name="Houben A."/>
            <person name="Marques A."/>
        </authorList>
    </citation>
    <scope>NUCLEOTIDE SEQUENCE [LARGE SCALE GENOMIC DNA]</scope>
    <source>
        <strain evidence="18">RhyTen1mFocal</strain>
    </source>
</reference>